<sequence length="1021" mass="108426">MTILTFNSVALALSFAHLTQANTHVRSSFRHRRQTVPSHLPGNWTSIGCFTDNVGGRTLSGATFTDTTNMTVENCINFCDSNEFVFAGTEFGQECYCGNVFQNGGANTTATDCNTACTGNHNELCGSGGRLNMFWSGKAPPSPPETVQQVGNWKSLGCFTDGVNGAGRTLMHEMDLSTSTTIEACTTACFNAGFQFSGTEFADECYCDTKINTGGVQATLTDCNMLCSGNSSEFCGGPNRLNLYNYTGTDLPPVSTGGGGGGGGGGGAPVFPVTSGLPGTWAYAGCFVDNAHGRIIENGLPGNADLTVESCVASCDSQNFTLAGMEFADECYCGNRLVNGATSASEADCNMGCAGNTTEACGGPARVSVYSTTKNITSLPVPVIQNTSLPGNWSYAGCYVDVAGGVRALPWQIIWPGNNTAEACMNQCAEFGYSASGTEFGQECYCGDIEDLAANGATLSPDSDCNIECPGDPIHICGGGQRLTTYTWNGALNVWHTPENIGRYEFFVPGLVPSLIATLGVNNKVSFLEKSGTSEFQNSTGGYELDLSLVGDFSKEWRAMHPKTDVFCSGSIILPDRAGRQLNVGGWSLDSTFGVRLYTPDGSPGVNGTNDWEENGQILKLQRQRWYPTAAMLSNGSVLVIGGEIGSNDKPEPNLEVLPKPDGGDTVVDLDWLLRTDPNNLYPFVTVLPSGKIFVAYYNEARILDPVTFDTVTTLPNMPGNVNNFLAGRTYPLEGAMLLFPQQFPYQDPLRVLICGGSTPGPASVSDNCVSIAPEAPNATWTIERMPSRRVMACMVPLPDGTFMIMNGAQEGVAGFGLAGDPNLSALLYDPTLPLNQRISILNNTIVPRMYHSEAILLPDGTVLISGSDPQTPGFDEEMRIERYIPPYLNKGITQPTFNISNHDLAYGEKVTITNVKVFSGDISGVKVSLVAAVSSTHGNSMGSRTIFPEFSCSGTSCDVTAPPNAFVSPPGWHQLFILDGSGTPSHSRWVRIGGDPGNMGNWPDLPGFTMPGVGPVTIPL</sequence>
<feature type="domain" description="WSC" evidence="3">
    <location>
        <begin position="392"/>
        <end position="489"/>
    </location>
</feature>
<keyword evidence="1 2" id="KW-0732">Signal</keyword>
<dbReference type="SUPFAM" id="SSF81296">
    <property type="entry name" value="E set domains"/>
    <property type="match status" value="1"/>
</dbReference>
<dbReference type="InterPro" id="IPR037293">
    <property type="entry name" value="Gal_Oxidase_central_sf"/>
</dbReference>
<evidence type="ECO:0000313" key="5">
    <source>
        <dbReference type="Proteomes" id="UP000297245"/>
    </source>
</evidence>
<dbReference type="Pfam" id="PF07250">
    <property type="entry name" value="Glyoxal_oxid_N"/>
    <property type="match status" value="1"/>
</dbReference>
<dbReference type="Pfam" id="PF01822">
    <property type="entry name" value="WSC"/>
    <property type="match status" value="4"/>
</dbReference>
<dbReference type="EMBL" id="ML179222">
    <property type="protein sequence ID" value="THU94496.1"/>
    <property type="molecule type" value="Genomic_DNA"/>
</dbReference>
<dbReference type="Pfam" id="PF09118">
    <property type="entry name" value="GO-like_E_set"/>
    <property type="match status" value="1"/>
</dbReference>
<dbReference type="PANTHER" id="PTHR32208:SF105">
    <property type="entry name" value="COPPER RADICAL OXIDASE"/>
    <property type="match status" value="1"/>
</dbReference>
<protein>
    <submittedName>
        <fullName evidence="4">Copper radical oxidase</fullName>
    </submittedName>
</protein>
<dbReference type="InterPro" id="IPR002889">
    <property type="entry name" value="WSC_carb-bd"/>
</dbReference>
<dbReference type="InterPro" id="IPR015202">
    <property type="entry name" value="GO-like_E_set"/>
</dbReference>
<dbReference type="Gene3D" id="2.130.10.80">
    <property type="entry name" value="Galactose oxidase/kelch, beta-propeller"/>
    <property type="match status" value="1"/>
</dbReference>
<dbReference type="Gene3D" id="2.60.40.10">
    <property type="entry name" value="Immunoglobulins"/>
    <property type="match status" value="1"/>
</dbReference>
<evidence type="ECO:0000256" key="2">
    <source>
        <dbReference type="SAM" id="SignalP"/>
    </source>
</evidence>
<reference evidence="4 5" key="1">
    <citation type="journal article" date="2019" name="Nat. Ecol. Evol.">
        <title>Megaphylogeny resolves global patterns of mushroom evolution.</title>
        <authorList>
            <person name="Varga T."/>
            <person name="Krizsan K."/>
            <person name="Foldi C."/>
            <person name="Dima B."/>
            <person name="Sanchez-Garcia M."/>
            <person name="Sanchez-Ramirez S."/>
            <person name="Szollosi G.J."/>
            <person name="Szarkandi J.G."/>
            <person name="Papp V."/>
            <person name="Albert L."/>
            <person name="Andreopoulos W."/>
            <person name="Angelini C."/>
            <person name="Antonin V."/>
            <person name="Barry K.W."/>
            <person name="Bougher N.L."/>
            <person name="Buchanan P."/>
            <person name="Buyck B."/>
            <person name="Bense V."/>
            <person name="Catcheside P."/>
            <person name="Chovatia M."/>
            <person name="Cooper J."/>
            <person name="Damon W."/>
            <person name="Desjardin D."/>
            <person name="Finy P."/>
            <person name="Geml J."/>
            <person name="Haridas S."/>
            <person name="Hughes K."/>
            <person name="Justo A."/>
            <person name="Karasinski D."/>
            <person name="Kautmanova I."/>
            <person name="Kiss B."/>
            <person name="Kocsube S."/>
            <person name="Kotiranta H."/>
            <person name="LaButti K.M."/>
            <person name="Lechner B.E."/>
            <person name="Liimatainen K."/>
            <person name="Lipzen A."/>
            <person name="Lukacs Z."/>
            <person name="Mihaltcheva S."/>
            <person name="Morgado L.N."/>
            <person name="Niskanen T."/>
            <person name="Noordeloos M.E."/>
            <person name="Ohm R.A."/>
            <person name="Ortiz-Santana B."/>
            <person name="Ovrebo C."/>
            <person name="Racz N."/>
            <person name="Riley R."/>
            <person name="Savchenko A."/>
            <person name="Shiryaev A."/>
            <person name="Soop K."/>
            <person name="Spirin V."/>
            <person name="Szebenyi C."/>
            <person name="Tomsovsky M."/>
            <person name="Tulloss R.E."/>
            <person name="Uehling J."/>
            <person name="Grigoriev I.V."/>
            <person name="Vagvolgyi C."/>
            <person name="Papp T."/>
            <person name="Martin F.M."/>
            <person name="Miettinen O."/>
            <person name="Hibbett D.S."/>
            <person name="Nagy L.G."/>
        </authorList>
    </citation>
    <scope>NUCLEOTIDE SEQUENCE [LARGE SCALE GENOMIC DNA]</scope>
    <source>
        <strain evidence="4 5">CBS 962.96</strain>
    </source>
</reference>
<feature type="domain" description="WSC" evidence="3">
    <location>
        <begin position="43"/>
        <end position="137"/>
    </location>
</feature>
<evidence type="ECO:0000259" key="3">
    <source>
        <dbReference type="PROSITE" id="PS51212"/>
    </source>
</evidence>
<dbReference type="PANTHER" id="PTHR32208">
    <property type="entry name" value="SECRETED PROTEIN-RELATED"/>
    <property type="match status" value="1"/>
</dbReference>
<dbReference type="InterPro" id="IPR011043">
    <property type="entry name" value="Gal_Oxase/kelch_b-propeller"/>
</dbReference>
<feature type="domain" description="WSC" evidence="3">
    <location>
        <begin position="152"/>
        <end position="247"/>
    </location>
</feature>
<keyword evidence="5" id="KW-1185">Reference proteome</keyword>
<dbReference type="CDD" id="cd02851">
    <property type="entry name" value="E_set_GO_C"/>
    <property type="match status" value="1"/>
</dbReference>
<dbReference type="SUPFAM" id="SSF50965">
    <property type="entry name" value="Galactose oxidase, central domain"/>
    <property type="match status" value="1"/>
</dbReference>
<dbReference type="InterPro" id="IPR009880">
    <property type="entry name" value="Glyoxal_oxidase_N"/>
</dbReference>
<evidence type="ECO:0000256" key="1">
    <source>
        <dbReference type="ARBA" id="ARBA00022729"/>
    </source>
</evidence>
<proteinExistence type="predicted"/>
<evidence type="ECO:0000313" key="4">
    <source>
        <dbReference type="EMBL" id="THU94496.1"/>
    </source>
</evidence>
<feature type="chain" id="PRO_5020356818" evidence="2">
    <location>
        <begin position="22"/>
        <end position="1021"/>
    </location>
</feature>
<dbReference type="InterPro" id="IPR013783">
    <property type="entry name" value="Ig-like_fold"/>
</dbReference>
<dbReference type="InterPro" id="IPR014756">
    <property type="entry name" value="Ig_E-set"/>
</dbReference>
<dbReference type="AlphaFoldDB" id="A0A4S8LXR0"/>
<feature type="domain" description="WSC" evidence="3">
    <location>
        <begin position="280"/>
        <end position="373"/>
    </location>
</feature>
<feature type="signal peptide" evidence="2">
    <location>
        <begin position="1"/>
        <end position="21"/>
    </location>
</feature>
<dbReference type="OrthoDB" id="2019572at2759"/>
<name>A0A4S8LXR0_DENBC</name>
<gene>
    <name evidence="4" type="ORF">K435DRAFT_860455</name>
</gene>
<dbReference type="SMART" id="SM00321">
    <property type="entry name" value="WSC"/>
    <property type="match status" value="4"/>
</dbReference>
<dbReference type="Proteomes" id="UP000297245">
    <property type="component" value="Unassembled WGS sequence"/>
</dbReference>
<accession>A0A4S8LXR0</accession>
<organism evidence="4 5">
    <name type="scientific">Dendrothele bispora (strain CBS 962.96)</name>
    <dbReference type="NCBI Taxonomy" id="1314807"/>
    <lineage>
        <taxon>Eukaryota</taxon>
        <taxon>Fungi</taxon>
        <taxon>Dikarya</taxon>
        <taxon>Basidiomycota</taxon>
        <taxon>Agaricomycotina</taxon>
        <taxon>Agaricomycetes</taxon>
        <taxon>Agaricomycetidae</taxon>
        <taxon>Agaricales</taxon>
        <taxon>Agaricales incertae sedis</taxon>
        <taxon>Dendrothele</taxon>
    </lineage>
</organism>
<dbReference type="PROSITE" id="PS51212">
    <property type="entry name" value="WSC"/>
    <property type="match status" value="4"/>
</dbReference>